<evidence type="ECO:0000313" key="2">
    <source>
        <dbReference type="EMBL" id="CAI9778977.1"/>
    </source>
</evidence>
<dbReference type="AlphaFoldDB" id="A0AAD2E501"/>
<sequence>MKKIEEEMIGLGPDHAALLEQLHATRATAKERQKNLEKSIREEARRLKDETGEDGVRERRGFADRDADGAWLKGQGQILDLDSLAFHQGGLLMANRKCELPLGSYRNHKKGYEEVHVPALKPKPLAAGEKLVKISEMPDWAQAAFEGMRELNRVQRKVYETAALQCRKCLIMCTYWVRKDQCCHAHHTSAACIEYE</sequence>
<name>A0AAD2E501_9LAMI</name>
<gene>
    <name evidence="2" type="ORF">FPE_LOCUS26407</name>
</gene>
<evidence type="ECO:0000256" key="1">
    <source>
        <dbReference type="SAM" id="MobiDB-lite"/>
    </source>
</evidence>
<proteinExistence type="predicted"/>
<evidence type="ECO:0000313" key="3">
    <source>
        <dbReference type="Proteomes" id="UP000834106"/>
    </source>
</evidence>
<protein>
    <submittedName>
        <fullName evidence="2">Uncharacterized protein</fullName>
    </submittedName>
</protein>
<keyword evidence="3" id="KW-1185">Reference proteome</keyword>
<dbReference type="Proteomes" id="UP000834106">
    <property type="component" value="Chromosome 16"/>
</dbReference>
<accession>A0AAD2E501</accession>
<feature type="region of interest" description="Disordered" evidence="1">
    <location>
        <begin position="29"/>
        <end position="60"/>
    </location>
</feature>
<dbReference type="EMBL" id="OU503051">
    <property type="protein sequence ID" value="CAI9778977.1"/>
    <property type="molecule type" value="Genomic_DNA"/>
</dbReference>
<organism evidence="2 3">
    <name type="scientific">Fraxinus pennsylvanica</name>
    <dbReference type="NCBI Taxonomy" id="56036"/>
    <lineage>
        <taxon>Eukaryota</taxon>
        <taxon>Viridiplantae</taxon>
        <taxon>Streptophyta</taxon>
        <taxon>Embryophyta</taxon>
        <taxon>Tracheophyta</taxon>
        <taxon>Spermatophyta</taxon>
        <taxon>Magnoliopsida</taxon>
        <taxon>eudicotyledons</taxon>
        <taxon>Gunneridae</taxon>
        <taxon>Pentapetalae</taxon>
        <taxon>asterids</taxon>
        <taxon>lamiids</taxon>
        <taxon>Lamiales</taxon>
        <taxon>Oleaceae</taxon>
        <taxon>Oleeae</taxon>
        <taxon>Fraxinus</taxon>
    </lineage>
</organism>
<reference evidence="2" key="1">
    <citation type="submission" date="2023-05" db="EMBL/GenBank/DDBJ databases">
        <authorList>
            <person name="Huff M."/>
        </authorList>
    </citation>
    <scope>NUCLEOTIDE SEQUENCE</scope>
</reference>